<evidence type="ECO:0000256" key="3">
    <source>
        <dbReference type="ARBA" id="ARBA00022490"/>
    </source>
</evidence>
<dbReference type="EC" id="2.1.1.372" evidence="10"/>
<comment type="subcellular location">
    <subcellularLocation>
        <location evidence="1">Cytoplasm</location>
    </subcellularLocation>
</comment>
<evidence type="ECO:0000256" key="2">
    <source>
        <dbReference type="ARBA" id="ARBA00012178"/>
    </source>
</evidence>
<keyword evidence="20" id="KW-1185">Reference proteome</keyword>
<accession>A0A6J8E2K1</accession>
<keyword evidence="3" id="KW-0963">Cytoplasm</keyword>
<dbReference type="Gene3D" id="2.170.270.10">
    <property type="entry name" value="SET domain"/>
    <property type="match status" value="1"/>
</dbReference>
<dbReference type="GO" id="GO:0005737">
    <property type="term" value="C:cytoplasm"/>
    <property type="evidence" value="ECO:0007669"/>
    <property type="project" value="UniProtKB-SubCell"/>
</dbReference>
<evidence type="ECO:0000256" key="8">
    <source>
        <dbReference type="ARBA" id="ARBA00022771"/>
    </source>
</evidence>
<comment type="catalytic activity">
    <reaction evidence="12">
        <text>L-lysyl(36)-[histone H3] + 3 S-adenosyl-L-methionine = N(6),N(6),N(6)-trimethyl-L-lysyl(36)-[histone H3] + 3 S-adenosyl-L-homocysteine + 3 H(+)</text>
        <dbReference type="Rhea" id="RHEA:60324"/>
        <dbReference type="Rhea" id="RHEA-COMP:9785"/>
        <dbReference type="Rhea" id="RHEA-COMP:15536"/>
        <dbReference type="ChEBI" id="CHEBI:15378"/>
        <dbReference type="ChEBI" id="CHEBI:29969"/>
        <dbReference type="ChEBI" id="CHEBI:57856"/>
        <dbReference type="ChEBI" id="CHEBI:59789"/>
        <dbReference type="ChEBI" id="CHEBI:61961"/>
        <dbReference type="EC" id="2.1.1.359"/>
    </reaction>
</comment>
<dbReference type="EMBL" id="CACVKT020008337">
    <property type="protein sequence ID" value="CAC5414233.1"/>
    <property type="molecule type" value="Genomic_DNA"/>
</dbReference>
<dbReference type="InterPro" id="IPR046341">
    <property type="entry name" value="SET_dom_sf"/>
</dbReference>
<dbReference type="InterPro" id="IPR001214">
    <property type="entry name" value="SET_dom"/>
</dbReference>
<evidence type="ECO:0000256" key="6">
    <source>
        <dbReference type="ARBA" id="ARBA00022691"/>
    </source>
</evidence>
<dbReference type="Pfam" id="PF00856">
    <property type="entry name" value="SET"/>
    <property type="match status" value="1"/>
</dbReference>
<keyword evidence="5" id="KW-0808">Transferase</keyword>
<dbReference type="GO" id="GO:0032259">
    <property type="term" value="P:methylation"/>
    <property type="evidence" value="ECO:0007669"/>
    <property type="project" value="UniProtKB-KW"/>
</dbReference>
<name>A0A6J8E2K1_MYTCO</name>
<protein>
    <recommendedName>
        <fullName evidence="15">Protein-lysine N-trimethyltransferase SMYD5</fullName>
        <ecNumber evidence="2">2.1.1.359</ecNumber>
        <ecNumber evidence="10">2.1.1.372</ecNumber>
    </recommendedName>
    <alternativeName>
        <fullName evidence="11">SET and MYND domain-containing protein 5</fullName>
    </alternativeName>
    <alternativeName>
        <fullName evidence="16">[histone H3]-lysine20 N-trimethyltransferase SMYD5</fullName>
    </alternativeName>
    <alternativeName>
        <fullName evidence="17">[histone H4]-lysine36 N-trimethyltransferase SMYD5</fullName>
    </alternativeName>
</protein>
<dbReference type="GO" id="GO:0045814">
    <property type="term" value="P:negative regulation of gene expression, epigenetic"/>
    <property type="evidence" value="ECO:0007669"/>
    <property type="project" value="TreeGrafter"/>
</dbReference>
<evidence type="ECO:0000256" key="15">
    <source>
        <dbReference type="ARBA" id="ARBA00049768"/>
    </source>
</evidence>
<keyword evidence="4" id="KW-0489">Methyltransferase</keyword>
<dbReference type="SUPFAM" id="SSF82199">
    <property type="entry name" value="SET domain"/>
    <property type="match status" value="1"/>
</dbReference>
<evidence type="ECO:0000256" key="10">
    <source>
        <dbReference type="ARBA" id="ARBA00024057"/>
    </source>
</evidence>
<dbReference type="OrthoDB" id="438641at2759"/>
<keyword evidence="9" id="KW-0862">Zinc</keyword>
<dbReference type="GO" id="GO:0140955">
    <property type="term" value="F:histone H3K36 trimethyltransferase activity"/>
    <property type="evidence" value="ECO:0007669"/>
    <property type="project" value="UniProtKB-EC"/>
</dbReference>
<dbReference type="GO" id="GO:0008270">
    <property type="term" value="F:zinc ion binding"/>
    <property type="evidence" value="ECO:0007669"/>
    <property type="project" value="UniProtKB-KW"/>
</dbReference>
<reference evidence="19 20" key="1">
    <citation type="submission" date="2020-06" db="EMBL/GenBank/DDBJ databases">
        <authorList>
            <person name="Li R."/>
            <person name="Bekaert M."/>
        </authorList>
    </citation>
    <scope>NUCLEOTIDE SEQUENCE [LARGE SCALE GENOMIC DNA]</scope>
    <source>
        <strain evidence="20">wild</strain>
    </source>
</reference>
<dbReference type="AlphaFoldDB" id="A0A6J8E2K1"/>
<evidence type="ECO:0000256" key="5">
    <source>
        <dbReference type="ARBA" id="ARBA00022679"/>
    </source>
</evidence>
<evidence type="ECO:0000256" key="17">
    <source>
        <dbReference type="ARBA" id="ARBA00049806"/>
    </source>
</evidence>
<dbReference type="PANTHER" id="PTHR46402">
    <property type="entry name" value="SET AND MYND DOMAIN-CONTAINING PROTEIN 5"/>
    <property type="match status" value="1"/>
</dbReference>
<evidence type="ECO:0000256" key="16">
    <source>
        <dbReference type="ARBA" id="ARBA00049789"/>
    </source>
</evidence>
<evidence type="ECO:0000259" key="18">
    <source>
        <dbReference type="PROSITE" id="PS50280"/>
    </source>
</evidence>
<comment type="catalytic activity">
    <reaction evidence="13">
        <text>L-lysyl(20)-[histone H4] + 3 S-adenosyl-L-methionine = N(6),N(6),N(6)-trimethyl-L-lysyl(20)-[histone H4] + 3 S-adenosyl-L-homocysteine + 3 H(+)</text>
        <dbReference type="Rhea" id="RHEA:64456"/>
        <dbReference type="Rhea" id="RHEA-COMP:15554"/>
        <dbReference type="Rhea" id="RHEA-COMP:15998"/>
        <dbReference type="ChEBI" id="CHEBI:15378"/>
        <dbReference type="ChEBI" id="CHEBI:29969"/>
        <dbReference type="ChEBI" id="CHEBI:57856"/>
        <dbReference type="ChEBI" id="CHEBI:59789"/>
        <dbReference type="ChEBI" id="CHEBI:61961"/>
        <dbReference type="EC" id="2.1.1.372"/>
    </reaction>
</comment>
<feature type="domain" description="SET" evidence="18">
    <location>
        <begin position="22"/>
        <end position="353"/>
    </location>
</feature>
<evidence type="ECO:0000256" key="12">
    <source>
        <dbReference type="ARBA" id="ARBA00047545"/>
    </source>
</evidence>
<gene>
    <name evidence="19" type="ORF">MCOR_47071</name>
</gene>
<dbReference type="EC" id="2.1.1.359" evidence="2"/>
<comment type="catalytic activity">
    <reaction evidence="14">
        <text>L-lysyl-[protein] + 3 S-adenosyl-L-methionine = N(6),N(6),N(6)-trimethyl-L-lysyl-[protein] + 3 S-adenosyl-L-homocysteine + 3 H(+)</text>
        <dbReference type="Rhea" id="RHEA:54192"/>
        <dbReference type="Rhea" id="RHEA-COMP:9752"/>
        <dbReference type="Rhea" id="RHEA-COMP:13826"/>
        <dbReference type="ChEBI" id="CHEBI:15378"/>
        <dbReference type="ChEBI" id="CHEBI:29969"/>
        <dbReference type="ChEBI" id="CHEBI:57856"/>
        <dbReference type="ChEBI" id="CHEBI:59789"/>
        <dbReference type="ChEBI" id="CHEBI:61961"/>
    </reaction>
    <physiologicalReaction direction="left-to-right" evidence="14">
        <dbReference type="Rhea" id="RHEA:54193"/>
    </physiologicalReaction>
</comment>
<keyword evidence="8" id="KW-0863">Zinc-finger</keyword>
<evidence type="ECO:0000256" key="11">
    <source>
        <dbReference type="ARBA" id="ARBA00033038"/>
    </source>
</evidence>
<evidence type="ECO:0000256" key="13">
    <source>
        <dbReference type="ARBA" id="ARBA00048081"/>
    </source>
</evidence>
<evidence type="ECO:0000313" key="19">
    <source>
        <dbReference type="EMBL" id="CAC5414233.1"/>
    </source>
</evidence>
<dbReference type="SMART" id="SM00317">
    <property type="entry name" value="SET"/>
    <property type="match status" value="1"/>
</dbReference>
<evidence type="ECO:0000313" key="20">
    <source>
        <dbReference type="Proteomes" id="UP000507470"/>
    </source>
</evidence>
<organism evidence="19 20">
    <name type="scientific">Mytilus coruscus</name>
    <name type="common">Sea mussel</name>
    <dbReference type="NCBI Taxonomy" id="42192"/>
    <lineage>
        <taxon>Eukaryota</taxon>
        <taxon>Metazoa</taxon>
        <taxon>Spiralia</taxon>
        <taxon>Lophotrochozoa</taxon>
        <taxon>Mollusca</taxon>
        <taxon>Bivalvia</taxon>
        <taxon>Autobranchia</taxon>
        <taxon>Pteriomorphia</taxon>
        <taxon>Mytilida</taxon>
        <taxon>Mytiloidea</taxon>
        <taxon>Mytilidae</taxon>
        <taxon>Mytilinae</taxon>
        <taxon>Mytilus</taxon>
    </lineage>
</organism>
<evidence type="ECO:0000256" key="1">
    <source>
        <dbReference type="ARBA" id="ARBA00004496"/>
    </source>
</evidence>
<sequence length="404" mass="46243">MSCHHSSNRNGDEKQTGFVNIQEIQLIDELKGKGLFAKKNINKGDVIFEETPIVSTQFLWNELYKYKACEYCMKSLETAEEQAWRLSTNPHLSLPHPECDITDQTPYVDCPGCQVTYCCELCRKMACDEYHQVLCMGPSRLSEDNDHPLARLQETWRNIHYPPETSSIMLIVKMVALVKQAKDKSSVLQKFSQFVKNTVNEEDEIVHKLLGKQFQEQLELLRQMTADFIFEENVSKWFTPEGFRSLFALIGTNGQGIGSSSISVWVKNCEDLAIPDEEKEQLDAFIDQLYEDMDKVSGTFLDCEGSGLYLLQSTCNHSCIPNAEITFPNNNHKLVLVAKENISQGEEICTCYLSECDVTRSRHSRQKFLKENYLFTCGCVKCLSEADQEDVTSEEDEEEEDDME</sequence>
<proteinExistence type="predicted"/>
<dbReference type="GO" id="GO:0140943">
    <property type="term" value="F:histone H4K20 trimethyltransferase activity"/>
    <property type="evidence" value="ECO:0007669"/>
    <property type="project" value="UniProtKB-EC"/>
</dbReference>
<evidence type="ECO:0000256" key="14">
    <source>
        <dbReference type="ARBA" id="ARBA00049497"/>
    </source>
</evidence>
<evidence type="ECO:0000256" key="4">
    <source>
        <dbReference type="ARBA" id="ARBA00022603"/>
    </source>
</evidence>
<dbReference type="PANTHER" id="PTHR46402:SF2">
    <property type="entry name" value="HISTONE-LYSINE N-TRIMETHYLTRANSFERASE SMYD5"/>
    <property type="match status" value="1"/>
</dbReference>
<dbReference type="PROSITE" id="PS50280">
    <property type="entry name" value="SET"/>
    <property type="match status" value="1"/>
</dbReference>
<keyword evidence="6" id="KW-0949">S-adenosyl-L-methionine</keyword>
<dbReference type="CDD" id="cd10521">
    <property type="entry name" value="SET_SMYD5"/>
    <property type="match status" value="1"/>
</dbReference>
<dbReference type="InterPro" id="IPR044422">
    <property type="entry name" value="SMYD5_SET"/>
</dbReference>
<dbReference type="Proteomes" id="UP000507470">
    <property type="component" value="Unassembled WGS sequence"/>
</dbReference>
<evidence type="ECO:0000256" key="7">
    <source>
        <dbReference type="ARBA" id="ARBA00022723"/>
    </source>
</evidence>
<keyword evidence="7" id="KW-0479">Metal-binding</keyword>
<evidence type="ECO:0000256" key="9">
    <source>
        <dbReference type="ARBA" id="ARBA00022833"/>
    </source>
</evidence>